<comment type="caution">
    <text evidence="6">The sequence shown here is derived from an EMBL/GenBank/DDBJ whole genome shotgun (WGS) entry which is preliminary data.</text>
</comment>
<feature type="transmembrane region" description="Helical" evidence="5">
    <location>
        <begin position="437"/>
        <end position="455"/>
    </location>
</feature>
<dbReference type="EMBL" id="SLUB01000018">
    <property type="protein sequence ID" value="THE12327.1"/>
    <property type="molecule type" value="Genomic_DNA"/>
</dbReference>
<name>A0A4S3PRL0_9BACI</name>
<keyword evidence="2 5" id="KW-0812">Transmembrane</keyword>
<dbReference type="Proteomes" id="UP000306477">
    <property type="component" value="Unassembled WGS sequence"/>
</dbReference>
<dbReference type="InterPro" id="IPR002523">
    <property type="entry name" value="MgTranspt_CorA/ZnTranspt_ZntB"/>
</dbReference>
<evidence type="ECO:0000256" key="2">
    <source>
        <dbReference type="ARBA" id="ARBA00022692"/>
    </source>
</evidence>
<dbReference type="GO" id="GO:0000287">
    <property type="term" value="F:magnesium ion binding"/>
    <property type="evidence" value="ECO:0007669"/>
    <property type="project" value="TreeGrafter"/>
</dbReference>
<keyword evidence="3 5" id="KW-1133">Transmembrane helix</keyword>
<sequence length="459" mass="53788">MNPEVKKYVTFLIVPFSYDREYKAAVRSLNPDYFQQNNIQTERLFEHVEKLVSSGNHPETIGSHFSMTQKARSKFGLPNKNDFMLTLRTKQEQYEFSIPAIELYLFETQVGFWVIKLGLPKNIQVETLIETIYYAKKLEQYEYNLSYTKKIGRDEFYEQNVHLGLLIHDLSQSLDVSSYFEGKETPTHALVYSSAKIDLEEENSSFLTSYLFQLRRSFKSTYKPSIIEKDFNKNPGLLPLFDNSYWGISFEGLANIVTKTDDAKTEEFFQSTYMHQIETTYFYIYILALHQKYALLRLSIVASKLSYDLQQVGEDNYTEQNFLISGLRNQIVRFMLRSSYNQVTNITHYGHLYEVIRENLRISDLFGELHDELNALSSYTDAAEQRMHQIAEEEKKVAAEKFNNKITAISIFFLPVTVITGFFGMNLDFITDIAEHWWILILSTLVVYLMVLLWMKENK</sequence>
<dbReference type="Gene3D" id="1.20.58.340">
    <property type="entry name" value="Magnesium transport protein CorA, transmembrane region"/>
    <property type="match status" value="1"/>
</dbReference>
<dbReference type="PANTHER" id="PTHR46494:SF1">
    <property type="entry name" value="CORA FAMILY METAL ION TRANSPORTER (EUROFUNG)"/>
    <property type="match status" value="1"/>
</dbReference>
<dbReference type="SUPFAM" id="SSF144083">
    <property type="entry name" value="Magnesium transport protein CorA, transmembrane region"/>
    <property type="match status" value="1"/>
</dbReference>
<dbReference type="OrthoDB" id="2796286at2"/>
<keyword evidence="4 5" id="KW-0472">Membrane</keyword>
<dbReference type="PANTHER" id="PTHR46494">
    <property type="entry name" value="CORA FAMILY METAL ION TRANSPORTER (EUROFUNG)"/>
    <property type="match status" value="1"/>
</dbReference>
<evidence type="ECO:0000256" key="3">
    <source>
        <dbReference type="ARBA" id="ARBA00022989"/>
    </source>
</evidence>
<dbReference type="GO" id="GO:0015095">
    <property type="term" value="F:magnesium ion transmembrane transporter activity"/>
    <property type="evidence" value="ECO:0007669"/>
    <property type="project" value="TreeGrafter"/>
</dbReference>
<gene>
    <name evidence="6" type="ORF">E1I69_11535</name>
</gene>
<evidence type="ECO:0000256" key="4">
    <source>
        <dbReference type="ARBA" id="ARBA00023136"/>
    </source>
</evidence>
<reference evidence="6 7" key="1">
    <citation type="journal article" date="2019" name="Indoor Air">
        <title>Impacts of indoor surface finishes on bacterial viability.</title>
        <authorList>
            <person name="Hu J."/>
            <person name="Maamar S.B."/>
            <person name="Glawe A.J."/>
            <person name="Gottel N."/>
            <person name="Gilbert J.A."/>
            <person name="Hartmann E.M."/>
        </authorList>
    </citation>
    <scope>NUCLEOTIDE SEQUENCE [LARGE SCALE GENOMIC DNA]</scope>
    <source>
        <strain evidence="6 7">AF060A6</strain>
    </source>
</reference>
<evidence type="ECO:0000313" key="6">
    <source>
        <dbReference type="EMBL" id="THE12327.1"/>
    </source>
</evidence>
<dbReference type="Pfam" id="PF01544">
    <property type="entry name" value="CorA"/>
    <property type="match status" value="1"/>
</dbReference>
<evidence type="ECO:0000256" key="1">
    <source>
        <dbReference type="ARBA" id="ARBA00004651"/>
    </source>
</evidence>
<evidence type="ECO:0000256" key="5">
    <source>
        <dbReference type="SAM" id="Phobius"/>
    </source>
</evidence>
<dbReference type="GO" id="GO:0015087">
    <property type="term" value="F:cobalt ion transmembrane transporter activity"/>
    <property type="evidence" value="ECO:0007669"/>
    <property type="project" value="TreeGrafter"/>
</dbReference>
<dbReference type="RefSeq" id="WP_136379768.1">
    <property type="nucleotide sequence ID" value="NZ_SLUB01000018.1"/>
</dbReference>
<dbReference type="GO" id="GO:0005886">
    <property type="term" value="C:plasma membrane"/>
    <property type="evidence" value="ECO:0007669"/>
    <property type="project" value="UniProtKB-SubCell"/>
</dbReference>
<dbReference type="InterPro" id="IPR045863">
    <property type="entry name" value="CorA_TM1_TM2"/>
</dbReference>
<accession>A0A4S3PRL0</accession>
<evidence type="ECO:0008006" key="8">
    <source>
        <dbReference type="Google" id="ProtNLM"/>
    </source>
</evidence>
<dbReference type="GO" id="GO:0050897">
    <property type="term" value="F:cobalt ion binding"/>
    <property type="evidence" value="ECO:0007669"/>
    <property type="project" value="TreeGrafter"/>
</dbReference>
<dbReference type="AlphaFoldDB" id="A0A4S3PRL0"/>
<feature type="transmembrane region" description="Helical" evidence="5">
    <location>
        <begin position="406"/>
        <end position="425"/>
    </location>
</feature>
<evidence type="ECO:0000313" key="7">
    <source>
        <dbReference type="Proteomes" id="UP000306477"/>
    </source>
</evidence>
<proteinExistence type="predicted"/>
<keyword evidence="7" id="KW-1185">Reference proteome</keyword>
<organism evidence="6 7">
    <name type="scientific">Bacillus timonensis</name>
    <dbReference type="NCBI Taxonomy" id="1033734"/>
    <lineage>
        <taxon>Bacteria</taxon>
        <taxon>Bacillati</taxon>
        <taxon>Bacillota</taxon>
        <taxon>Bacilli</taxon>
        <taxon>Bacillales</taxon>
        <taxon>Bacillaceae</taxon>
        <taxon>Bacillus</taxon>
    </lineage>
</organism>
<protein>
    <recommendedName>
        <fullName evidence="8">Magnesium transporter CorA</fullName>
    </recommendedName>
</protein>
<comment type="subcellular location">
    <subcellularLocation>
        <location evidence="1">Cell membrane</location>
        <topology evidence="1">Multi-pass membrane protein</topology>
    </subcellularLocation>
</comment>